<evidence type="ECO:0008006" key="10">
    <source>
        <dbReference type="Google" id="ProtNLM"/>
    </source>
</evidence>
<name>A0A7V4U1M4_CALAY</name>
<gene>
    <name evidence="9" type="ORF">ENK44_11870</name>
</gene>
<keyword evidence="5 8" id="KW-0732">Signal</keyword>
<dbReference type="GO" id="GO:0015483">
    <property type="term" value="F:long-chain fatty acid transporting porin activity"/>
    <property type="evidence" value="ECO:0007669"/>
    <property type="project" value="TreeGrafter"/>
</dbReference>
<keyword evidence="4" id="KW-0812">Transmembrane</keyword>
<sequence length="484" mass="53126">MRKSLLFMLLLGILLIGNAFASGVGLTTAGSRAVNLGGAYRALSNDWSGGFWNPAGLTDVDNWNMGLNVSVIIPSATLTPAQFEGHRYSGYADFEVKNVPQTFYIPTFGVVKSLDNGLSLGFGFFAPFGLGAQWDLFNPVPGYNNKTGYPEIDYESNLEVLDFHISAAYKFSERFSLGVGFGILKQKILIRNPSLSKPFYNTPLQPLVIAPHDILVTEVKLEGEGIGYSFNAGLKYKVSDQLSIGASVRYYPDTELKGKINATNYFPSDTGAVATLTDLYNAGVIDYATYLSSAAALSGETMTYINDDDAKATLPLPMNAGIGIAYHPTEDLLLAFDVDWTQWSSWNKIKLENITAVDGSNQDTELVEEWNDVLRYSFGLEYIAMRSATTELALRLGYYNDGTPIPDKTIGPSIPDANTKNQISLGGGLKMGDFTVNLMYSHIFIQDRQVSSWEISKEDYGNENVAGLYTAKVDEFHIGLEYNF</sequence>
<dbReference type="GO" id="GO:0009279">
    <property type="term" value="C:cell outer membrane"/>
    <property type="evidence" value="ECO:0007669"/>
    <property type="project" value="UniProtKB-SubCell"/>
</dbReference>
<evidence type="ECO:0000256" key="1">
    <source>
        <dbReference type="ARBA" id="ARBA00004571"/>
    </source>
</evidence>
<feature type="signal peptide" evidence="8">
    <location>
        <begin position="1"/>
        <end position="21"/>
    </location>
</feature>
<evidence type="ECO:0000256" key="4">
    <source>
        <dbReference type="ARBA" id="ARBA00022692"/>
    </source>
</evidence>
<evidence type="ECO:0000256" key="5">
    <source>
        <dbReference type="ARBA" id="ARBA00022729"/>
    </source>
</evidence>
<comment type="caution">
    <text evidence="9">The sequence shown here is derived from an EMBL/GenBank/DDBJ whole genome shotgun (WGS) entry which is preliminary data.</text>
</comment>
<accession>A0A7V4U1M4</accession>
<dbReference type="Proteomes" id="UP000885779">
    <property type="component" value="Unassembled WGS sequence"/>
</dbReference>
<reference evidence="9" key="1">
    <citation type="journal article" date="2020" name="mSystems">
        <title>Genome- and Community-Level Interaction Insights into Carbon Utilization and Element Cycling Functions of Hydrothermarchaeota in Hydrothermal Sediment.</title>
        <authorList>
            <person name="Zhou Z."/>
            <person name="Liu Y."/>
            <person name="Xu W."/>
            <person name="Pan J."/>
            <person name="Luo Z.H."/>
            <person name="Li M."/>
        </authorList>
    </citation>
    <scope>NUCLEOTIDE SEQUENCE [LARGE SCALE GENOMIC DNA]</scope>
    <source>
        <strain evidence="9">HyVt-577</strain>
    </source>
</reference>
<dbReference type="SUPFAM" id="SSF56935">
    <property type="entry name" value="Porins"/>
    <property type="match status" value="1"/>
</dbReference>
<dbReference type="Gene3D" id="2.40.160.60">
    <property type="entry name" value="Outer membrane protein transport protein (OMPP1/FadL/TodX)"/>
    <property type="match status" value="1"/>
</dbReference>
<organism evidence="9">
    <name type="scientific">Caldithrix abyssi</name>
    <dbReference type="NCBI Taxonomy" id="187145"/>
    <lineage>
        <taxon>Bacteria</taxon>
        <taxon>Pseudomonadati</taxon>
        <taxon>Calditrichota</taxon>
        <taxon>Calditrichia</taxon>
        <taxon>Calditrichales</taxon>
        <taxon>Calditrichaceae</taxon>
        <taxon>Caldithrix</taxon>
    </lineage>
</organism>
<evidence type="ECO:0000256" key="3">
    <source>
        <dbReference type="ARBA" id="ARBA00022452"/>
    </source>
</evidence>
<keyword evidence="7" id="KW-0998">Cell outer membrane</keyword>
<dbReference type="InterPro" id="IPR005017">
    <property type="entry name" value="OMPP1/FadL/TodX"/>
</dbReference>
<evidence type="ECO:0000256" key="8">
    <source>
        <dbReference type="SAM" id="SignalP"/>
    </source>
</evidence>
<dbReference type="AlphaFoldDB" id="A0A7V4U1M4"/>
<evidence type="ECO:0000313" key="9">
    <source>
        <dbReference type="EMBL" id="HGY56396.1"/>
    </source>
</evidence>
<dbReference type="Pfam" id="PF03349">
    <property type="entry name" value="Toluene_X"/>
    <property type="match status" value="1"/>
</dbReference>
<dbReference type="PANTHER" id="PTHR35093">
    <property type="entry name" value="OUTER MEMBRANE PROTEIN NMB0088-RELATED"/>
    <property type="match status" value="1"/>
</dbReference>
<dbReference type="EMBL" id="DRQG01000109">
    <property type="protein sequence ID" value="HGY56396.1"/>
    <property type="molecule type" value="Genomic_DNA"/>
</dbReference>
<comment type="subcellular location">
    <subcellularLocation>
        <location evidence="1">Cell outer membrane</location>
        <topology evidence="1">Multi-pass membrane protein</topology>
    </subcellularLocation>
</comment>
<comment type="similarity">
    <text evidence="2">Belongs to the OmpP1/FadL family.</text>
</comment>
<keyword evidence="6" id="KW-0472">Membrane</keyword>
<proteinExistence type="inferred from homology"/>
<evidence type="ECO:0000256" key="7">
    <source>
        <dbReference type="ARBA" id="ARBA00023237"/>
    </source>
</evidence>
<keyword evidence="3" id="KW-1134">Transmembrane beta strand</keyword>
<evidence type="ECO:0000256" key="6">
    <source>
        <dbReference type="ARBA" id="ARBA00023136"/>
    </source>
</evidence>
<protein>
    <recommendedName>
        <fullName evidence="10">Transporter</fullName>
    </recommendedName>
</protein>
<dbReference type="PANTHER" id="PTHR35093:SF8">
    <property type="entry name" value="OUTER MEMBRANE PROTEIN NMB0088-RELATED"/>
    <property type="match status" value="1"/>
</dbReference>
<evidence type="ECO:0000256" key="2">
    <source>
        <dbReference type="ARBA" id="ARBA00008163"/>
    </source>
</evidence>
<feature type="chain" id="PRO_5031378065" description="Transporter" evidence="8">
    <location>
        <begin position="22"/>
        <end position="484"/>
    </location>
</feature>